<keyword evidence="1" id="KW-0812">Transmembrane</keyword>
<feature type="transmembrane region" description="Helical" evidence="1">
    <location>
        <begin position="179"/>
        <end position="198"/>
    </location>
</feature>
<dbReference type="VEuPathDB" id="VectorBase:LLONM1_008475"/>
<dbReference type="AlphaFoldDB" id="A0A1B0CJ92"/>
<evidence type="ECO:0000313" key="3">
    <source>
        <dbReference type="Proteomes" id="UP000092461"/>
    </source>
</evidence>
<dbReference type="GO" id="GO:0016020">
    <property type="term" value="C:membrane"/>
    <property type="evidence" value="ECO:0007669"/>
    <property type="project" value="InterPro"/>
</dbReference>
<reference evidence="2" key="1">
    <citation type="submission" date="2020-05" db="UniProtKB">
        <authorList>
            <consortium name="EnsemblMetazoa"/>
        </authorList>
    </citation>
    <scope>IDENTIFICATION</scope>
    <source>
        <strain evidence="2">Jacobina</strain>
    </source>
</reference>
<protein>
    <submittedName>
        <fullName evidence="2">Uncharacterized protein</fullName>
    </submittedName>
</protein>
<feature type="transmembrane region" description="Helical" evidence="1">
    <location>
        <begin position="146"/>
        <end position="167"/>
    </location>
</feature>
<dbReference type="Proteomes" id="UP000092461">
    <property type="component" value="Unassembled WGS sequence"/>
</dbReference>
<feature type="transmembrane region" description="Helical" evidence="1">
    <location>
        <begin position="85"/>
        <end position="106"/>
    </location>
</feature>
<feature type="transmembrane region" description="Helical" evidence="1">
    <location>
        <begin position="244"/>
        <end position="262"/>
    </location>
</feature>
<dbReference type="GeneID" id="129786500"/>
<name>A0A1B0CJ92_LUTLO</name>
<keyword evidence="1" id="KW-0472">Membrane</keyword>
<dbReference type="GO" id="GO:0031625">
    <property type="term" value="F:ubiquitin protein ligase binding"/>
    <property type="evidence" value="ECO:0007669"/>
    <property type="project" value="TreeGrafter"/>
</dbReference>
<dbReference type="VEuPathDB" id="VectorBase:LLOJ004593"/>
<dbReference type="RefSeq" id="XP_055677558.1">
    <property type="nucleotide sequence ID" value="XM_055821583.1"/>
</dbReference>
<dbReference type="InterPro" id="IPR008485">
    <property type="entry name" value="JAMP"/>
</dbReference>
<dbReference type="GO" id="GO:0006986">
    <property type="term" value="P:response to unfolded protein"/>
    <property type="evidence" value="ECO:0007669"/>
    <property type="project" value="InterPro"/>
</dbReference>
<dbReference type="EMBL" id="AJWK01014318">
    <property type="status" value="NOT_ANNOTATED_CDS"/>
    <property type="molecule type" value="Genomic_DNA"/>
</dbReference>
<dbReference type="GO" id="GO:0036503">
    <property type="term" value="P:ERAD pathway"/>
    <property type="evidence" value="ECO:0007669"/>
    <property type="project" value="TreeGrafter"/>
</dbReference>
<organism evidence="2 3">
    <name type="scientific">Lutzomyia longipalpis</name>
    <name type="common">Sand fly</name>
    <dbReference type="NCBI Taxonomy" id="7200"/>
    <lineage>
        <taxon>Eukaryota</taxon>
        <taxon>Metazoa</taxon>
        <taxon>Ecdysozoa</taxon>
        <taxon>Arthropoda</taxon>
        <taxon>Hexapoda</taxon>
        <taxon>Insecta</taxon>
        <taxon>Pterygota</taxon>
        <taxon>Neoptera</taxon>
        <taxon>Endopterygota</taxon>
        <taxon>Diptera</taxon>
        <taxon>Nematocera</taxon>
        <taxon>Psychodoidea</taxon>
        <taxon>Psychodidae</taxon>
        <taxon>Lutzomyia</taxon>
        <taxon>Lutzomyia</taxon>
    </lineage>
</organism>
<dbReference type="OrthoDB" id="5920264at2759"/>
<dbReference type="Pfam" id="PF05571">
    <property type="entry name" value="JAMP"/>
    <property type="match status" value="1"/>
</dbReference>
<feature type="transmembrane region" description="Helical" evidence="1">
    <location>
        <begin position="53"/>
        <end position="73"/>
    </location>
</feature>
<sequence>MMDVERCPGLYCGRIFFDENNTWSNCGACPRGYRVNESYACALCNDELSMYNYLYLGFMAVLPLVMHWFFIDVAAKERGFSKGQLILHFSAFIEVLVAAVVTLLSMEPTWNLKIYACPVRRLSDWYTLFHNPTPQYGKKLHCTQEAVYPLQTMVLLFYFICLVNMMLLRPLLNRKFLKAGKFAVYCALYFLPILTVLHAIAGGLIYYAFPYLSIIISMISNATHFSIKLDQSMKSLMKTSLTEIKNVVIIVGHWLLMAYGILSLRQHYAFLAFVPFPAIFYILTVKFTDPAEFRDKDRSERNS</sequence>
<dbReference type="PANTHER" id="PTHR12740">
    <property type="entry name" value="JNK1/MAPK8-ASSOCIATED MEMBRANE PROTEIN"/>
    <property type="match status" value="1"/>
</dbReference>
<proteinExistence type="predicted"/>
<accession>A0A1B0CJ92</accession>
<keyword evidence="1" id="KW-1133">Transmembrane helix</keyword>
<dbReference type="PANTHER" id="PTHR12740:SF4">
    <property type="entry name" value="JNK1_MAPK8-ASSOCIATED MEMBRANE PROTEIN"/>
    <property type="match status" value="1"/>
</dbReference>
<dbReference type="KEGG" id="lll:129786500"/>
<evidence type="ECO:0000313" key="2">
    <source>
        <dbReference type="EnsemblMetazoa" id="LLOJ004593-PA"/>
    </source>
</evidence>
<feature type="transmembrane region" description="Helical" evidence="1">
    <location>
        <begin position="268"/>
        <end position="288"/>
    </location>
</feature>
<keyword evidence="3" id="KW-1185">Reference proteome</keyword>
<dbReference type="EnsemblMetazoa" id="LLOJ004593-RA">
    <property type="protein sequence ID" value="LLOJ004593-PA"/>
    <property type="gene ID" value="LLOJ004593"/>
</dbReference>
<feature type="transmembrane region" description="Helical" evidence="1">
    <location>
        <begin position="204"/>
        <end position="223"/>
    </location>
</feature>
<evidence type="ECO:0000256" key="1">
    <source>
        <dbReference type="SAM" id="Phobius"/>
    </source>
</evidence>